<keyword evidence="2" id="KW-1185">Reference proteome</keyword>
<gene>
    <name evidence="1" type="ORF">HCN58_08975</name>
</gene>
<dbReference type="AlphaFoldDB" id="A0A7Y4GPR7"/>
<comment type="caution">
    <text evidence="1">The sequence shown here is derived from an EMBL/GenBank/DDBJ whole genome shotgun (WGS) entry which is preliminary data.</text>
</comment>
<dbReference type="EMBL" id="JAAVLX010000003">
    <property type="protein sequence ID" value="NOJ39730.1"/>
    <property type="molecule type" value="Genomic_DNA"/>
</dbReference>
<accession>A0A7Y4GPR7</accession>
<reference evidence="1 2" key="1">
    <citation type="submission" date="2020-03" db="EMBL/GenBank/DDBJ databases">
        <title>Bradyrhizobium diversity isolated from nodules of Indigofera sp.</title>
        <authorList>
            <person name="Klepa M."/>
            <person name="Helene L."/>
            <person name="Hungria M."/>
        </authorList>
    </citation>
    <scope>NUCLEOTIDE SEQUENCE [LARGE SCALE GENOMIC DNA]</scope>
    <source>
        <strain evidence="1 2">WSM 1791</strain>
    </source>
</reference>
<proteinExistence type="predicted"/>
<organism evidence="1 2">
    <name type="scientific">Bradyrhizobium australiense</name>
    <dbReference type="NCBI Taxonomy" id="2721161"/>
    <lineage>
        <taxon>Bacteria</taxon>
        <taxon>Pseudomonadati</taxon>
        <taxon>Pseudomonadota</taxon>
        <taxon>Alphaproteobacteria</taxon>
        <taxon>Hyphomicrobiales</taxon>
        <taxon>Nitrobacteraceae</taxon>
        <taxon>Bradyrhizobium</taxon>
    </lineage>
</organism>
<sequence length="54" mass="6356">MRTEPRCSECDSEDPKIISLRNPARERYCGRFCLNKGHESFIRWIRRANAEVAS</sequence>
<dbReference type="Proteomes" id="UP000544122">
    <property type="component" value="Unassembled WGS sequence"/>
</dbReference>
<protein>
    <submittedName>
        <fullName evidence="1">Uncharacterized protein</fullName>
    </submittedName>
</protein>
<dbReference type="RefSeq" id="WP_171578997.1">
    <property type="nucleotide sequence ID" value="NZ_JAAVLX010000003.1"/>
</dbReference>
<evidence type="ECO:0000313" key="1">
    <source>
        <dbReference type="EMBL" id="NOJ39730.1"/>
    </source>
</evidence>
<name>A0A7Y4GPR7_9BRAD</name>
<evidence type="ECO:0000313" key="2">
    <source>
        <dbReference type="Proteomes" id="UP000544122"/>
    </source>
</evidence>